<evidence type="ECO:0000256" key="3">
    <source>
        <dbReference type="ARBA" id="ARBA00023125"/>
    </source>
</evidence>
<evidence type="ECO:0000259" key="5">
    <source>
        <dbReference type="PROSITE" id="PS50931"/>
    </source>
</evidence>
<dbReference type="Proteomes" id="UP001500713">
    <property type="component" value="Unassembled WGS sequence"/>
</dbReference>
<evidence type="ECO:0000313" key="6">
    <source>
        <dbReference type="EMBL" id="GAA0469014.1"/>
    </source>
</evidence>
<dbReference type="InterPro" id="IPR036388">
    <property type="entry name" value="WH-like_DNA-bd_sf"/>
</dbReference>
<dbReference type="EMBL" id="BAAAEM010000002">
    <property type="protein sequence ID" value="GAA0469014.1"/>
    <property type="molecule type" value="Genomic_DNA"/>
</dbReference>
<protein>
    <submittedName>
        <fullName evidence="6">LysR family transcriptional regulator</fullName>
    </submittedName>
</protein>
<dbReference type="PROSITE" id="PS50931">
    <property type="entry name" value="HTH_LYSR"/>
    <property type="match status" value="1"/>
</dbReference>
<name>A0ABP3K1R2_9SPHN</name>
<comment type="similarity">
    <text evidence="1">Belongs to the LysR transcriptional regulatory family.</text>
</comment>
<organism evidence="6 7">
    <name type="scientific">Parasphingorhabdus litoris</name>
    <dbReference type="NCBI Taxonomy" id="394733"/>
    <lineage>
        <taxon>Bacteria</taxon>
        <taxon>Pseudomonadati</taxon>
        <taxon>Pseudomonadota</taxon>
        <taxon>Alphaproteobacteria</taxon>
        <taxon>Sphingomonadales</taxon>
        <taxon>Sphingomonadaceae</taxon>
        <taxon>Parasphingorhabdus</taxon>
    </lineage>
</organism>
<evidence type="ECO:0000256" key="2">
    <source>
        <dbReference type="ARBA" id="ARBA00023015"/>
    </source>
</evidence>
<dbReference type="PANTHER" id="PTHR30537">
    <property type="entry name" value="HTH-TYPE TRANSCRIPTIONAL REGULATOR"/>
    <property type="match status" value="1"/>
</dbReference>
<dbReference type="SUPFAM" id="SSF53850">
    <property type="entry name" value="Periplasmic binding protein-like II"/>
    <property type="match status" value="1"/>
</dbReference>
<dbReference type="RefSeq" id="WP_229953745.1">
    <property type="nucleotide sequence ID" value="NZ_BAAAEM010000002.1"/>
</dbReference>
<evidence type="ECO:0000313" key="7">
    <source>
        <dbReference type="Proteomes" id="UP001500713"/>
    </source>
</evidence>
<keyword evidence="2" id="KW-0805">Transcription regulation</keyword>
<proteinExistence type="inferred from homology"/>
<evidence type="ECO:0000256" key="4">
    <source>
        <dbReference type="ARBA" id="ARBA00023163"/>
    </source>
</evidence>
<keyword evidence="7" id="KW-1185">Reference proteome</keyword>
<reference evidence="7" key="1">
    <citation type="journal article" date="2019" name="Int. J. Syst. Evol. Microbiol.">
        <title>The Global Catalogue of Microorganisms (GCM) 10K type strain sequencing project: providing services to taxonomists for standard genome sequencing and annotation.</title>
        <authorList>
            <consortium name="The Broad Institute Genomics Platform"/>
            <consortium name="The Broad Institute Genome Sequencing Center for Infectious Disease"/>
            <person name="Wu L."/>
            <person name="Ma J."/>
        </authorList>
    </citation>
    <scope>NUCLEOTIDE SEQUENCE [LARGE SCALE GENOMIC DNA]</scope>
    <source>
        <strain evidence="7">JCM 14162</strain>
    </source>
</reference>
<dbReference type="InterPro" id="IPR058163">
    <property type="entry name" value="LysR-type_TF_proteobact-type"/>
</dbReference>
<accession>A0ABP3K1R2</accession>
<keyword evidence="3" id="KW-0238">DNA-binding</keyword>
<gene>
    <name evidence="6" type="ORF">GCM10009096_07430</name>
</gene>
<dbReference type="PANTHER" id="PTHR30537:SF66">
    <property type="entry name" value="IRON-REGULATED VIRULENCE REGULATORY PROTEIN IRGB"/>
    <property type="match status" value="1"/>
</dbReference>
<keyword evidence="4" id="KW-0804">Transcription</keyword>
<dbReference type="InterPro" id="IPR000847">
    <property type="entry name" value="LysR_HTH_N"/>
</dbReference>
<dbReference type="Gene3D" id="3.40.190.290">
    <property type="match status" value="1"/>
</dbReference>
<dbReference type="Pfam" id="PF03466">
    <property type="entry name" value="LysR_substrate"/>
    <property type="match status" value="1"/>
</dbReference>
<dbReference type="Pfam" id="PF00126">
    <property type="entry name" value="HTH_1"/>
    <property type="match status" value="1"/>
</dbReference>
<evidence type="ECO:0000256" key="1">
    <source>
        <dbReference type="ARBA" id="ARBA00009437"/>
    </source>
</evidence>
<dbReference type="Gene3D" id="1.10.10.10">
    <property type="entry name" value="Winged helix-like DNA-binding domain superfamily/Winged helix DNA-binding domain"/>
    <property type="match status" value="1"/>
</dbReference>
<sequence>MSENLNRLTYFVAIAEEGTITAAAARLRVSKAVVSKQLQLLEHDLGATLILRNSRHFNLTETGEAFYEAARAAVAQAQDAFQLVRKGRDEPSGELRITAPLEFGVGYVAPAVAAFSSLYPALRVDLTLSDTRFDPVEARFDIAFRVGWLEDSANTARKLTGFSQVMIAAPSIVEKFGMPQTLDDLARLPFIENRALKAPSKLTFTDKRGQMRDIAFQPSVSGDTTQAVLSVVKAGGGIANMPDFVVVDALRTGELIGILPEYALPSGTISAVFPPTPYRSAATRKFTDFFFAHFRQEHRQSNEAKNGL</sequence>
<dbReference type="InterPro" id="IPR005119">
    <property type="entry name" value="LysR_subst-bd"/>
</dbReference>
<comment type="caution">
    <text evidence="6">The sequence shown here is derived from an EMBL/GenBank/DDBJ whole genome shotgun (WGS) entry which is preliminary data.</text>
</comment>
<feature type="domain" description="HTH lysR-type" evidence="5">
    <location>
        <begin position="1"/>
        <end position="60"/>
    </location>
</feature>
<dbReference type="SUPFAM" id="SSF46785">
    <property type="entry name" value="Winged helix' DNA-binding domain"/>
    <property type="match status" value="1"/>
</dbReference>
<dbReference type="CDD" id="cd08422">
    <property type="entry name" value="PBP2_CrgA_like"/>
    <property type="match status" value="1"/>
</dbReference>
<dbReference type="InterPro" id="IPR036390">
    <property type="entry name" value="WH_DNA-bd_sf"/>
</dbReference>